<reference evidence="1 2" key="1">
    <citation type="submission" date="2015-12" db="EMBL/GenBank/DDBJ databases">
        <title>Complete genome sequence of a multi-drug resistant strain Acidovorax sp. 12322-1.</title>
        <authorList>
            <person name="Ming D."/>
            <person name="Wang M."/>
            <person name="Hu S."/>
            <person name="Zhou Y."/>
            <person name="Jiang T."/>
        </authorList>
    </citation>
    <scope>NUCLEOTIDE SEQUENCE [LARGE SCALE GENOMIC DNA]</scope>
    <source>
        <strain evidence="1 2">12322-1</strain>
    </source>
</reference>
<evidence type="ECO:0000313" key="1">
    <source>
        <dbReference type="EMBL" id="KUF37953.1"/>
    </source>
</evidence>
<protein>
    <submittedName>
        <fullName evidence="1">Uncharacterized protein</fullName>
    </submittedName>
</protein>
<proteinExistence type="predicted"/>
<sequence length="86" mass="9218">MIGEQTTGTIDGLHITAVSHQPPQATYQGRPVRLAIVDDNGQILAAGIDVAKEVEATVINCYRNTLRGQGFLRVHSQPIAVAQRVA</sequence>
<evidence type="ECO:0000313" key="2">
    <source>
        <dbReference type="Proteomes" id="UP000053300"/>
    </source>
</evidence>
<dbReference type="EMBL" id="LPXH01000041">
    <property type="protein sequence ID" value="KUF37953.1"/>
    <property type="molecule type" value="Genomic_DNA"/>
</dbReference>
<keyword evidence="2" id="KW-1185">Reference proteome</keyword>
<organism evidence="1 2">
    <name type="scientific">Comamonas kerstersii</name>
    <dbReference type="NCBI Taxonomy" id="225992"/>
    <lineage>
        <taxon>Bacteria</taxon>
        <taxon>Pseudomonadati</taxon>
        <taxon>Pseudomonadota</taxon>
        <taxon>Betaproteobacteria</taxon>
        <taxon>Burkholderiales</taxon>
        <taxon>Comamonadaceae</taxon>
        <taxon>Comamonas</taxon>
    </lineage>
</organism>
<dbReference type="RefSeq" id="WP_058880573.1">
    <property type="nucleotide sequence ID" value="NZ_LPXH01000041.1"/>
</dbReference>
<name>A0A0W7YS76_9BURK</name>
<dbReference type="AlphaFoldDB" id="A0A0W7YS76"/>
<comment type="caution">
    <text evidence="1">The sequence shown here is derived from an EMBL/GenBank/DDBJ whole genome shotgun (WGS) entry which is preliminary data.</text>
</comment>
<gene>
    <name evidence="1" type="ORF">AS359_04385</name>
</gene>
<dbReference type="Proteomes" id="UP000053300">
    <property type="component" value="Unassembled WGS sequence"/>
</dbReference>
<accession>A0A0W7YS76</accession>